<comment type="catalytic activity">
    <reaction evidence="5">
        <text>guanosine(9) in tRNA + S-adenosyl-L-methionine = N(1)-methylguanosine(9) in tRNA + S-adenosyl-L-homocysteine + H(+)</text>
        <dbReference type="Rhea" id="RHEA:43156"/>
        <dbReference type="Rhea" id="RHEA-COMP:10367"/>
        <dbReference type="Rhea" id="RHEA-COMP:10368"/>
        <dbReference type="ChEBI" id="CHEBI:15378"/>
        <dbReference type="ChEBI" id="CHEBI:57856"/>
        <dbReference type="ChEBI" id="CHEBI:59789"/>
        <dbReference type="ChEBI" id="CHEBI:73542"/>
        <dbReference type="ChEBI" id="CHEBI:74269"/>
        <dbReference type="EC" id="2.1.1.221"/>
    </reaction>
</comment>
<evidence type="ECO:0000256" key="3">
    <source>
        <dbReference type="ARBA" id="ARBA00022679"/>
    </source>
</evidence>
<dbReference type="GO" id="GO:0000049">
    <property type="term" value="F:tRNA binding"/>
    <property type="evidence" value="ECO:0007669"/>
    <property type="project" value="TreeGrafter"/>
</dbReference>
<dbReference type="PROSITE" id="PS51675">
    <property type="entry name" value="SAM_MT_TRM10"/>
    <property type="match status" value="1"/>
</dbReference>
<dbReference type="InterPro" id="IPR038459">
    <property type="entry name" value="MT_TRM10-typ_sf"/>
</dbReference>
<evidence type="ECO:0000256" key="2">
    <source>
        <dbReference type="ARBA" id="ARBA00022603"/>
    </source>
</evidence>
<evidence type="ECO:0000313" key="8">
    <source>
        <dbReference type="EMBL" id="CAE0786092.1"/>
    </source>
</evidence>
<dbReference type="PANTHER" id="PTHR13563">
    <property type="entry name" value="TRNA (GUANINE-9-) METHYLTRANSFERASE"/>
    <property type="match status" value="1"/>
</dbReference>
<keyword evidence="2" id="KW-0489">Methyltransferase</keyword>
<feature type="domain" description="SAM-dependent MTase TRM10-type" evidence="7">
    <location>
        <begin position="62"/>
        <end position="256"/>
    </location>
</feature>
<name>A0A7S4C3T6_CHRCT</name>
<evidence type="ECO:0000256" key="6">
    <source>
        <dbReference type="SAM" id="MobiDB-lite"/>
    </source>
</evidence>
<protein>
    <recommendedName>
        <fullName evidence="1">tRNA (guanine(9)-N(1))-methyltransferase</fullName>
        <ecNumber evidence="1">2.1.1.221</ecNumber>
    </recommendedName>
</protein>
<dbReference type="EC" id="2.1.1.221" evidence="1"/>
<keyword evidence="3" id="KW-0808">Transferase</keyword>
<accession>A0A7S4C3T6</accession>
<gene>
    <name evidence="8" type="ORF">PCAR00345_LOCUS38800</name>
</gene>
<sequence>MFSRTGLLRTAFSAHSTLLRAASCRVYRSLLTPGGARCRLGIAKRQFTVNSEAGTAASTEVKTDAVLPERDVPRVRVAIECSYGEHMLPKERKSLRKQMEQIYGYNRRTPKPLSLYATGFAQDSASQEAFPPGASWTRWREHMQFVEETAEMTWSRGELVFLTPDARDPLFELKLDRVYVVHGLVDRSVIKNLTLRRGIANGIQCVRLPLKEESPVPNMHPILTPLNVISILADVHSGMSWSGAIEKHMLRRKLKHHEAPSNKLPRIHHSSPMKADWKQYT</sequence>
<proteinExistence type="predicted"/>
<feature type="region of interest" description="Disordered" evidence="6">
    <location>
        <begin position="256"/>
        <end position="281"/>
    </location>
</feature>
<dbReference type="EMBL" id="HBIZ01062657">
    <property type="protein sequence ID" value="CAE0786092.1"/>
    <property type="molecule type" value="Transcribed_RNA"/>
</dbReference>
<dbReference type="CDD" id="cd18089">
    <property type="entry name" value="SPOUT_Trm10-like"/>
    <property type="match status" value="1"/>
</dbReference>
<dbReference type="InterPro" id="IPR028564">
    <property type="entry name" value="MT_TRM10-typ"/>
</dbReference>
<evidence type="ECO:0000259" key="7">
    <source>
        <dbReference type="PROSITE" id="PS51675"/>
    </source>
</evidence>
<dbReference type="GO" id="GO:0052905">
    <property type="term" value="F:tRNA (guanosine(9)-N1)-methyltransferase activity"/>
    <property type="evidence" value="ECO:0007669"/>
    <property type="project" value="UniProtKB-EC"/>
</dbReference>
<dbReference type="InterPro" id="IPR007356">
    <property type="entry name" value="tRNA_m1G_MeTrfase_euk"/>
</dbReference>
<evidence type="ECO:0000256" key="5">
    <source>
        <dbReference type="ARBA" id="ARBA00048434"/>
    </source>
</evidence>
<evidence type="ECO:0000256" key="1">
    <source>
        <dbReference type="ARBA" id="ARBA00012797"/>
    </source>
</evidence>
<organism evidence="8">
    <name type="scientific">Chrysotila carterae</name>
    <name type="common">Marine alga</name>
    <name type="synonym">Syracosphaera carterae</name>
    <dbReference type="NCBI Taxonomy" id="13221"/>
    <lineage>
        <taxon>Eukaryota</taxon>
        <taxon>Haptista</taxon>
        <taxon>Haptophyta</taxon>
        <taxon>Prymnesiophyceae</taxon>
        <taxon>Isochrysidales</taxon>
        <taxon>Isochrysidaceae</taxon>
        <taxon>Chrysotila</taxon>
    </lineage>
</organism>
<dbReference type="GO" id="GO:0005634">
    <property type="term" value="C:nucleus"/>
    <property type="evidence" value="ECO:0007669"/>
    <property type="project" value="TreeGrafter"/>
</dbReference>
<keyword evidence="4" id="KW-0949">S-adenosyl-L-methionine</keyword>
<evidence type="ECO:0000256" key="4">
    <source>
        <dbReference type="ARBA" id="ARBA00022691"/>
    </source>
</evidence>
<reference evidence="8" key="1">
    <citation type="submission" date="2021-01" db="EMBL/GenBank/DDBJ databases">
        <authorList>
            <person name="Corre E."/>
            <person name="Pelletier E."/>
            <person name="Niang G."/>
            <person name="Scheremetjew M."/>
            <person name="Finn R."/>
            <person name="Kale V."/>
            <person name="Holt S."/>
            <person name="Cochrane G."/>
            <person name="Meng A."/>
            <person name="Brown T."/>
            <person name="Cohen L."/>
        </authorList>
    </citation>
    <scope>NUCLEOTIDE SEQUENCE</scope>
    <source>
        <strain evidence="8">CCMP645</strain>
    </source>
</reference>
<dbReference type="GO" id="GO:0002939">
    <property type="term" value="P:tRNA N1-guanine methylation"/>
    <property type="evidence" value="ECO:0007669"/>
    <property type="project" value="TreeGrafter"/>
</dbReference>
<dbReference type="Gene3D" id="3.40.1280.30">
    <property type="match status" value="1"/>
</dbReference>
<dbReference type="AlphaFoldDB" id="A0A7S4C3T6"/>
<dbReference type="PANTHER" id="PTHR13563:SF13">
    <property type="entry name" value="TRNA METHYLTRANSFERASE 10 HOMOLOG A"/>
    <property type="match status" value="1"/>
</dbReference>